<comment type="caution">
    <text evidence="2">The sequence shown here is derived from an EMBL/GenBank/DDBJ whole genome shotgun (WGS) entry which is preliminary data.</text>
</comment>
<gene>
    <name evidence="2" type="ORF">Adt_02837</name>
</gene>
<reference evidence="3" key="1">
    <citation type="submission" date="2024-07" db="EMBL/GenBank/DDBJ databases">
        <title>Two chromosome-level genome assemblies of Korean endemic species Abeliophyllum distichum and Forsythia ovata (Oleaceae).</title>
        <authorList>
            <person name="Jang H."/>
        </authorList>
    </citation>
    <scope>NUCLEOTIDE SEQUENCE [LARGE SCALE GENOMIC DNA]</scope>
</reference>
<keyword evidence="3" id="KW-1185">Reference proteome</keyword>
<evidence type="ECO:0000313" key="2">
    <source>
        <dbReference type="EMBL" id="KAL2541859.1"/>
    </source>
</evidence>
<dbReference type="InterPro" id="IPR051130">
    <property type="entry name" value="Mito_struct-func_regulator"/>
</dbReference>
<protein>
    <submittedName>
        <fullName evidence="2">AarF domain-containing protein kinase</fullName>
    </submittedName>
</protein>
<evidence type="ECO:0000313" key="3">
    <source>
        <dbReference type="Proteomes" id="UP001604336"/>
    </source>
</evidence>
<dbReference type="PANTHER" id="PTHR43173">
    <property type="entry name" value="ABC1 FAMILY PROTEIN"/>
    <property type="match status" value="1"/>
</dbReference>
<keyword evidence="2" id="KW-0808">Transferase</keyword>
<sequence length="231" mass="26078">MFGCLKFITSAPTSFPPEYVQEFQYCFDRAPSVLFQEIQAILHEELGRSIDTVFEYVDPTPIASASVAQVAIVRDIRESMLEQVDFIKEAANVEAFRTYLEAMGLTRQDTAPKVYQQYSSKRVFTMGRLYGVPLTDLNSINSLVPRSEASLITALNVWFGGLLACESFHADVHADMEWRYFPLSLSSPEGKGLPVGWESRCLFILLQPIQIPNQLVSFFKKAISLRISVFV</sequence>
<dbReference type="InterPro" id="IPR004147">
    <property type="entry name" value="ABC1_dom"/>
</dbReference>
<dbReference type="AlphaFoldDB" id="A0ABD1VWS5"/>
<dbReference type="GO" id="GO:0016301">
    <property type="term" value="F:kinase activity"/>
    <property type="evidence" value="ECO:0007669"/>
    <property type="project" value="UniProtKB-KW"/>
</dbReference>
<accession>A0ABD1VWS5</accession>
<feature type="domain" description="ABC1 atypical kinase-like" evidence="1">
    <location>
        <begin position="28"/>
        <end position="70"/>
    </location>
</feature>
<dbReference type="SUPFAM" id="SSF56112">
    <property type="entry name" value="Protein kinase-like (PK-like)"/>
    <property type="match status" value="1"/>
</dbReference>
<proteinExistence type="predicted"/>
<name>A0ABD1VWS5_9LAMI</name>
<dbReference type="EMBL" id="JBFOLK010000001">
    <property type="protein sequence ID" value="KAL2541859.1"/>
    <property type="molecule type" value="Genomic_DNA"/>
</dbReference>
<organism evidence="2 3">
    <name type="scientific">Abeliophyllum distichum</name>
    <dbReference type="NCBI Taxonomy" id="126358"/>
    <lineage>
        <taxon>Eukaryota</taxon>
        <taxon>Viridiplantae</taxon>
        <taxon>Streptophyta</taxon>
        <taxon>Embryophyta</taxon>
        <taxon>Tracheophyta</taxon>
        <taxon>Spermatophyta</taxon>
        <taxon>Magnoliopsida</taxon>
        <taxon>eudicotyledons</taxon>
        <taxon>Gunneridae</taxon>
        <taxon>Pentapetalae</taxon>
        <taxon>asterids</taxon>
        <taxon>lamiids</taxon>
        <taxon>Lamiales</taxon>
        <taxon>Oleaceae</taxon>
        <taxon>Forsythieae</taxon>
        <taxon>Abeliophyllum</taxon>
    </lineage>
</organism>
<dbReference type="PANTHER" id="PTHR43173:SF22">
    <property type="entry name" value="OS07G0227800 PROTEIN"/>
    <property type="match status" value="1"/>
</dbReference>
<evidence type="ECO:0000259" key="1">
    <source>
        <dbReference type="Pfam" id="PF03109"/>
    </source>
</evidence>
<dbReference type="InterPro" id="IPR011009">
    <property type="entry name" value="Kinase-like_dom_sf"/>
</dbReference>
<feature type="domain" description="ABC1 atypical kinase-like" evidence="1">
    <location>
        <begin position="72"/>
        <end position="174"/>
    </location>
</feature>
<dbReference type="Proteomes" id="UP001604336">
    <property type="component" value="Unassembled WGS sequence"/>
</dbReference>
<dbReference type="Pfam" id="PF03109">
    <property type="entry name" value="ABC1"/>
    <property type="match status" value="2"/>
</dbReference>
<keyword evidence="2" id="KW-0418">Kinase</keyword>